<reference evidence="5" key="1">
    <citation type="submission" date="2021-05" db="EMBL/GenBank/DDBJ databases">
        <authorList>
            <person name="Alioto T."/>
            <person name="Alioto T."/>
            <person name="Gomez Garrido J."/>
        </authorList>
    </citation>
    <scope>NUCLEOTIDE SEQUENCE</scope>
</reference>
<proteinExistence type="predicted"/>
<protein>
    <submittedName>
        <fullName evidence="5">Leucine-rich repeat transmembrane neuronal protein 1</fullName>
    </submittedName>
</protein>
<feature type="chain" id="PRO_5034072441" evidence="4">
    <location>
        <begin position="24"/>
        <end position="414"/>
    </location>
</feature>
<dbReference type="InterPro" id="IPR032675">
    <property type="entry name" value="LRR_dom_sf"/>
</dbReference>
<keyword evidence="1" id="KW-0433">Leucine-rich repeat</keyword>
<evidence type="ECO:0000256" key="4">
    <source>
        <dbReference type="SAM" id="SignalP"/>
    </source>
</evidence>
<keyword evidence="3" id="KW-0677">Repeat</keyword>
<keyword evidence="5" id="KW-0472">Membrane</keyword>
<name>A0A8D8CVZ3_CULPI</name>
<dbReference type="InterPro" id="IPR001611">
    <property type="entry name" value="Leu-rich_rpt"/>
</dbReference>
<dbReference type="Gene3D" id="3.80.10.10">
    <property type="entry name" value="Ribonuclease Inhibitor"/>
    <property type="match status" value="1"/>
</dbReference>
<evidence type="ECO:0000256" key="3">
    <source>
        <dbReference type="ARBA" id="ARBA00022737"/>
    </source>
</evidence>
<dbReference type="Pfam" id="PF13855">
    <property type="entry name" value="LRR_8"/>
    <property type="match status" value="1"/>
</dbReference>
<keyword evidence="2 4" id="KW-0732">Signal</keyword>
<feature type="signal peptide" evidence="4">
    <location>
        <begin position="1"/>
        <end position="23"/>
    </location>
</feature>
<dbReference type="EMBL" id="HBUE01138734">
    <property type="protein sequence ID" value="CAG6499774.1"/>
    <property type="molecule type" value="Transcribed_RNA"/>
</dbReference>
<accession>A0A8D8CVZ3</accession>
<evidence type="ECO:0000256" key="2">
    <source>
        <dbReference type="ARBA" id="ARBA00022729"/>
    </source>
</evidence>
<dbReference type="AlphaFoldDB" id="A0A8D8CVZ3"/>
<keyword evidence="5" id="KW-0812">Transmembrane</keyword>
<organism evidence="5">
    <name type="scientific">Culex pipiens</name>
    <name type="common">House mosquito</name>
    <dbReference type="NCBI Taxonomy" id="7175"/>
    <lineage>
        <taxon>Eukaryota</taxon>
        <taxon>Metazoa</taxon>
        <taxon>Ecdysozoa</taxon>
        <taxon>Arthropoda</taxon>
        <taxon>Hexapoda</taxon>
        <taxon>Insecta</taxon>
        <taxon>Pterygota</taxon>
        <taxon>Neoptera</taxon>
        <taxon>Endopterygota</taxon>
        <taxon>Diptera</taxon>
        <taxon>Nematocera</taxon>
        <taxon>Culicoidea</taxon>
        <taxon>Culicidae</taxon>
        <taxon>Culicinae</taxon>
        <taxon>Culicini</taxon>
        <taxon>Culex</taxon>
        <taxon>Culex</taxon>
    </lineage>
</organism>
<dbReference type="SUPFAM" id="SSF52058">
    <property type="entry name" value="L domain-like"/>
    <property type="match status" value="1"/>
</dbReference>
<evidence type="ECO:0000313" key="5">
    <source>
        <dbReference type="EMBL" id="CAG6499774.1"/>
    </source>
</evidence>
<sequence length="414" mass="47739">MSRSRSSWLLAVLLIYHANVTFGLHYDCSYVNNANWCTIANLSIASEQDYHKATFPNVSLIYLNQPHLDYLSPTLLRQMIAVDKMEIDGGRVPKIYIKPSLSRISAHKNQVVEVIIDPEDNYSLEHLGIAYNQIREVPKNINRLRGLVRLHLHDNQIQVVNMDQFKDLNRLKVLALHRNGILRIDTTVPIKLINLEEFFLYGNQLEDLFVNLWDFPNLGTLHLASNRFRSINRFPEQFAGLAMSSLGGNAWNCAWLVRTLGRIAKQDKPKVSGDKQCLGNKVAGICCEGAPDDMVLYLMQSAGDLFQRMNVWMIRQEREIDALKEAVGALKSERMESRIRDDRRFSGIEEQVESLKDGADFDFDQVRRDLQRIESNSPKQVLEKFEWFTSRLNENRAMIDDVIQDLYLAELEKL</sequence>
<dbReference type="PANTHER" id="PTHR24366:SF161">
    <property type="entry name" value="TIR DOMAIN-CONTAINING PROTEIN"/>
    <property type="match status" value="1"/>
</dbReference>
<evidence type="ECO:0000256" key="1">
    <source>
        <dbReference type="ARBA" id="ARBA00022614"/>
    </source>
</evidence>
<dbReference type="PANTHER" id="PTHR24366">
    <property type="entry name" value="IG(IMMUNOGLOBULIN) AND LRR(LEUCINE RICH REPEAT) DOMAINS"/>
    <property type="match status" value="1"/>
</dbReference>